<name>A0AAU7VKN5_9FIRM</name>
<comment type="similarity">
    <text evidence="1">Belongs to the SfsA family.</text>
</comment>
<dbReference type="HAMAP" id="MF_00095">
    <property type="entry name" value="SfsA"/>
    <property type="match status" value="1"/>
</dbReference>
<gene>
    <name evidence="1 4" type="primary">sfsA</name>
    <name evidence="4" type="ORF">PRVXT_002636</name>
</gene>
<reference evidence="4" key="2">
    <citation type="submission" date="2024-06" db="EMBL/GenBank/DDBJ databases">
        <authorList>
            <person name="Petrova K.O."/>
            <person name="Toshchakov S.V."/>
            <person name="Boltjanskaja Y.V."/>
            <person name="Kevbrin V."/>
        </authorList>
    </citation>
    <scope>NUCLEOTIDE SEQUENCE</scope>
    <source>
        <strain evidence="4">Z-910T</strain>
    </source>
</reference>
<protein>
    <recommendedName>
        <fullName evidence="1">Sugar fermentation stimulation protein homolog</fullName>
    </recommendedName>
</protein>
<dbReference type="Pfam" id="PF03749">
    <property type="entry name" value="SfsA"/>
    <property type="match status" value="1"/>
</dbReference>
<dbReference type="InterPro" id="IPR005224">
    <property type="entry name" value="SfsA"/>
</dbReference>
<evidence type="ECO:0000256" key="1">
    <source>
        <dbReference type="HAMAP-Rule" id="MF_00095"/>
    </source>
</evidence>
<dbReference type="PANTHER" id="PTHR30545">
    <property type="entry name" value="SUGAR FERMENTATION STIMULATION PROTEIN A"/>
    <property type="match status" value="1"/>
</dbReference>
<dbReference type="InterPro" id="IPR040452">
    <property type="entry name" value="SfsA_C"/>
</dbReference>
<dbReference type="CDD" id="cd22359">
    <property type="entry name" value="SfsA-like_bacterial"/>
    <property type="match status" value="1"/>
</dbReference>
<evidence type="ECO:0000259" key="2">
    <source>
        <dbReference type="Pfam" id="PF03749"/>
    </source>
</evidence>
<feature type="domain" description="SfsA N-terminal OB" evidence="3">
    <location>
        <begin position="16"/>
        <end position="75"/>
    </location>
</feature>
<reference evidence="4" key="1">
    <citation type="journal article" date="2013" name="Extremophiles">
        <title>Proteinivorax tanatarense gen. nov., sp. nov., an anaerobic, haloalkaliphilic, proteolytic bacterium isolated from a decaying algal bloom, and proposal of Proteinivoraceae fam. nov.</title>
        <authorList>
            <person name="Kevbrin V."/>
            <person name="Boltyanskaya Y."/>
            <person name="Zhilina T."/>
            <person name="Kolganova T."/>
            <person name="Lavrentjeva E."/>
            <person name="Kuznetsov B."/>
        </authorList>
    </citation>
    <scope>NUCLEOTIDE SEQUENCE</scope>
    <source>
        <strain evidence="4">Z-910T</strain>
    </source>
</reference>
<proteinExistence type="inferred from homology"/>
<dbReference type="NCBIfam" id="TIGR00230">
    <property type="entry name" value="sfsA"/>
    <property type="match status" value="1"/>
</dbReference>
<evidence type="ECO:0000313" key="4">
    <source>
        <dbReference type="EMBL" id="XBX74587.1"/>
    </source>
</evidence>
<organism evidence="4">
    <name type="scientific">Proteinivorax tanatarense</name>
    <dbReference type="NCBI Taxonomy" id="1260629"/>
    <lineage>
        <taxon>Bacteria</taxon>
        <taxon>Bacillati</taxon>
        <taxon>Bacillota</taxon>
        <taxon>Clostridia</taxon>
        <taxon>Eubacteriales</taxon>
        <taxon>Proteinivoracaceae</taxon>
        <taxon>Proteinivorax</taxon>
    </lineage>
</organism>
<dbReference type="PANTHER" id="PTHR30545:SF2">
    <property type="entry name" value="SUGAR FERMENTATION STIMULATION PROTEIN A"/>
    <property type="match status" value="1"/>
</dbReference>
<dbReference type="GO" id="GO:0003677">
    <property type="term" value="F:DNA binding"/>
    <property type="evidence" value="ECO:0007669"/>
    <property type="project" value="InterPro"/>
</dbReference>
<sequence>MGSLKIKGQLLKAAFVKRNNRFSCDVLYNGEILTCHLPTSGRLKELLLPDATVYVRKAERADNRKTKFDLLQVDTVDGVRVSLDSQMPNRFVENLLTENKMPGFDQLTNIRREYTYGKSRMDFLVEEETGEKTLIEVKSVTLVENGIAKFPDAPTSRGTRHLQELTQSIKEGYKAKVLFMIQRNDAKSFSPNLKTDPLFSKALTEAYNEEVSIHAYICNIGNTIELSNEVEVVV</sequence>
<accession>A0AAU7VKN5</accession>
<dbReference type="Gene3D" id="3.40.1350.60">
    <property type="match status" value="1"/>
</dbReference>
<dbReference type="AlphaFoldDB" id="A0AAU7VKN5"/>
<dbReference type="Pfam" id="PF17746">
    <property type="entry name" value="SfsA_N"/>
    <property type="match status" value="1"/>
</dbReference>
<dbReference type="InterPro" id="IPR041465">
    <property type="entry name" value="SfsA_N"/>
</dbReference>
<dbReference type="EMBL" id="CP158367">
    <property type="protein sequence ID" value="XBX74587.1"/>
    <property type="molecule type" value="Genomic_DNA"/>
</dbReference>
<dbReference type="RefSeq" id="WP_350343339.1">
    <property type="nucleotide sequence ID" value="NZ_CP158367.1"/>
</dbReference>
<evidence type="ECO:0000259" key="3">
    <source>
        <dbReference type="Pfam" id="PF17746"/>
    </source>
</evidence>
<feature type="domain" description="Sugar fermentation stimulation protein C-terminal" evidence="2">
    <location>
        <begin position="86"/>
        <end position="221"/>
    </location>
</feature>
<dbReference type="Gene3D" id="2.40.50.580">
    <property type="match status" value="1"/>
</dbReference>